<name>A0A0G1M442_9BACT</name>
<dbReference type="InterPro" id="IPR039018">
    <property type="entry name" value="VapC20-like"/>
</dbReference>
<evidence type="ECO:0000259" key="1">
    <source>
        <dbReference type="Pfam" id="PF01850"/>
    </source>
</evidence>
<evidence type="ECO:0000313" key="3">
    <source>
        <dbReference type="Proteomes" id="UP000034264"/>
    </source>
</evidence>
<dbReference type="PANTHER" id="PTHR42188:SF1">
    <property type="entry name" value="23S RRNA-SPECIFIC ENDONUCLEASE VAPC20"/>
    <property type="match status" value="1"/>
</dbReference>
<gene>
    <name evidence="2" type="ORF">UX05_C0006G0035</name>
</gene>
<comment type="caution">
    <text evidence="2">The sequence shown here is derived from an EMBL/GenBank/DDBJ whole genome shotgun (WGS) entry which is preliminary data.</text>
</comment>
<organism evidence="2 3">
    <name type="scientific">Candidatus Amesbacteria bacterium GW2011_GWC2_45_19</name>
    <dbReference type="NCBI Taxonomy" id="1618366"/>
    <lineage>
        <taxon>Bacteria</taxon>
        <taxon>Candidatus Amesiibacteriota</taxon>
    </lineage>
</organism>
<dbReference type="GO" id="GO:0004521">
    <property type="term" value="F:RNA endonuclease activity"/>
    <property type="evidence" value="ECO:0007669"/>
    <property type="project" value="InterPro"/>
</dbReference>
<reference evidence="2 3" key="1">
    <citation type="journal article" date="2015" name="Nature">
        <title>rRNA introns, odd ribosomes, and small enigmatic genomes across a large radiation of phyla.</title>
        <authorList>
            <person name="Brown C.T."/>
            <person name="Hug L.A."/>
            <person name="Thomas B.C."/>
            <person name="Sharon I."/>
            <person name="Castelle C.J."/>
            <person name="Singh A."/>
            <person name="Wilkins M.J."/>
            <person name="Williams K.H."/>
            <person name="Banfield J.F."/>
        </authorList>
    </citation>
    <scope>NUCLEOTIDE SEQUENCE [LARGE SCALE GENOMIC DNA]</scope>
</reference>
<evidence type="ECO:0000313" key="2">
    <source>
        <dbReference type="EMBL" id="KKU02862.1"/>
    </source>
</evidence>
<dbReference type="EMBL" id="LCKS01000006">
    <property type="protein sequence ID" value="KKU02862.1"/>
    <property type="molecule type" value="Genomic_DNA"/>
</dbReference>
<dbReference type="Pfam" id="PF01850">
    <property type="entry name" value="PIN"/>
    <property type="match status" value="1"/>
</dbReference>
<feature type="domain" description="PIN" evidence="1">
    <location>
        <begin position="5"/>
        <end position="123"/>
    </location>
</feature>
<dbReference type="Gene3D" id="3.40.50.1010">
    <property type="entry name" value="5'-nuclease"/>
    <property type="match status" value="1"/>
</dbReference>
<dbReference type="Proteomes" id="UP000034264">
    <property type="component" value="Unassembled WGS sequence"/>
</dbReference>
<dbReference type="GO" id="GO:0016075">
    <property type="term" value="P:rRNA catabolic process"/>
    <property type="evidence" value="ECO:0007669"/>
    <property type="project" value="TreeGrafter"/>
</dbReference>
<protein>
    <submittedName>
        <fullName evidence="2">PilT protein domain protein</fullName>
    </submittedName>
</protein>
<proteinExistence type="predicted"/>
<dbReference type="PANTHER" id="PTHR42188">
    <property type="entry name" value="23S RRNA-SPECIFIC ENDONUCLEASE VAPC20"/>
    <property type="match status" value="1"/>
</dbReference>
<dbReference type="InterPro" id="IPR029060">
    <property type="entry name" value="PIN-like_dom_sf"/>
</dbReference>
<dbReference type="SUPFAM" id="SSF88723">
    <property type="entry name" value="PIN domain-like"/>
    <property type="match status" value="1"/>
</dbReference>
<sequence>MGRALMDANVLVAVYRPDDSLHKKAVQLLSKVKDLGGGLVLTNLVVQEIATVLSMRVGMKLARKFMNDYGDIADESIYIDEELEKASWKIFLKQEKKGTSFVDCASLAVMEKYKLDGILTFDEFYPKEVRIGV</sequence>
<accession>A0A0G1M442</accession>
<dbReference type="AlphaFoldDB" id="A0A0G1M442"/>
<dbReference type="InterPro" id="IPR002716">
    <property type="entry name" value="PIN_dom"/>
</dbReference>